<dbReference type="InterPro" id="IPR025350">
    <property type="entry name" value="DUF4254"/>
</dbReference>
<keyword evidence="1" id="KW-0175">Coiled coil</keyword>
<proteinExistence type="predicted"/>
<reference evidence="2 3" key="1">
    <citation type="journal article" date="2016" name="Nat. Commun.">
        <title>Thousands of microbial genomes shed light on interconnected biogeochemical processes in an aquifer system.</title>
        <authorList>
            <person name="Anantharaman K."/>
            <person name="Brown C.T."/>
            <person name="Hug L.A."/>
            <person name="Sharon I."/>
            <person name="Castelle C.J."/>
            <person name="Probst A.J."/>
            <person name="Thomas B.C."/>
            <person name="Singh A."/>
            <person name="Wilkins M.J."/>
            <person name="Karaoz U."/>
            <person name="Brodie E.L."/>
            <person name="Williams K.H."/>
            <person name="Hubbard S.S."/>
            <person name="Banfield J.F."/>
        </authorList>
    </citation>
    <scope>NUCLEOTIDE SEQUENCE [LARGE SCALE GENOMIC DNA]</scope>
</reference>
<organism evidence="2 3">
    <name type="scientific">candidate division WOR-1 bacterium RIFCSPHIGHO2_01_FULL_53_15</name>
    <dbReference type="NCBI Taxonomy" id="1802564"/>
    <lineage>
        <taxon>Bacteria</taxon>
        <taxon>Bacillati</taxon>
        <taxon>Saganbacteria</taxon>
    </lineage>
</organism>
<gene>
    <name evidence="2" type="ORF">A2625_00195</name>
</gene>
<name>A0A1F4Q3Y4_UNCSA</name>
<dbReference type="AlphaFoldDB" id="A0A1F4Q3Y4"/>
<evidence type="ECO:0000256" key="1">
    <source>
        <dbReference type="SAM" id="Coils"/>
    </source>
</evidence>
<accession>A0A1F4Q3Y4</accession>
<dbReference type="Pfam" id="PF14063">
    <property type="entry name" value="DUF4254"/>
    <property type="match status" value="1"/>
</dbReference>
<evidence type="ECO:0000313" key="2">
    <source>
        <dbReference type="EMBL" id="OGB89972.1"/>
    </source>
</evidence>
<feature type="coiled-coil region" evidence="1">
    <location>
        <begin position="117"/>
        <end position="144"/>
    </location>
</feature>
<dbReference type="EMBL" id="METM01000017">
    <property type="protein sequence ID" value="OGB89972.1"/>
    <property type="molecule type" value="Genomic_DNA"/>
</dbReference>
<protein>
    <submittedName>
        <fullName evidence="2">Uncharacterized protein</fullName>
    </submittedName>
</protein>
<comment type="caution">
    <text evidence="2">The sequence shown here is derived from an EMBL/GenBank/DDBJ whole genome shotgun (WGS) entry which is preliminary data.</text>
</comment>
<evidence type="ECO:0000313" key="3">
    <source>
        <dbReference type="Proteomes" id="UP000178724"/>
    </source>
</evidence>
<sequence>MAETLGSIIDKLIIKRIRLHHLEQMRRSPKISRATRLINEQIVNYTAEVEDFLKKAVKGKVVIREPKVKLYRNPPSKLALKQIRQLGQLIDILSATNIRLWDFEDQVRVKGTSCKRVAQLKHNIDLSNKERNNAIDRIDELLEAKIKQCRV</sequence>
<dbReference type="Proteomes" id="UP000178724">
    <property type="component" value="Unassembled WGS sequence"/>
</dbReference>